<reference evidence="3 4" key="1">
    <citation type="journal article" date="2016" name="Biochim. Biophys. Acta">
        <title>Characterization of red-shifted phycobilisomes isolated from the chlorophyll f-containing cyanobacterium Halomicronema hongdechloris.</title>
        <authorList>
            <person name="Li Y."/>
            <person name="Lin Y."/>
            <person name="Garvey C.J."/>
            <person name="Birch D."/>
            <person name="Corkery R.W."/>
            <person name="Loughlin P.C."/>
            <person name="Scheer H."/>
            <person name="Willows R.D."/>
            <person name="Chen M."/>
        </authorList>
    </citation>
    <scope>NUCLEOTIDE SEQUENCE [LARGE SCALE GENOMIC DNA]</scope>
    <source>
        <strain evidence="3 4">C2206</strain>
    </source>
</reference>
<dbReference type="RefSeq" id="WP_187329438.1">
    <property type="nucleotide sequence ID" value="NZ_CP021983.2"/>
</dbReference>
<evidence type="ECO:0000256" key="2">
    <source>
        <dbReference type="SAM" id="SignalP"/>
    </source>
</evidence>
<keyword evidence="4" id="KW-1185">Reference proteome</keyword>
<sequence length="180" mass="19234">MRRGIRYGLMGSSLLLGLGFTPMAAAAINGFVTHPADAAGQLTIASTPAAGDDYTRAMEIGYAATEQGDYQTALINFRRALQARPGDRYALDALANVESYIQQQRAAAARQQEIAELQVRLTRAVAAKDWACAATTVDRLITLVPPGSSDRAKLVAYRGELAGFLEARTNLDAWSTICPG</sequence>
<dbReference type="Proteomes" id="UP000191901">
    <property type="component" value="Chromosome"/>
</dbReference>
<evidence type="ECO:0000313" key="3">
    <source>
        <dbReference type="EMBL" id="ASC72469.1"/>
    </source>
</evidence>
<dbReference type="KEGG" id="hhg:XM38_034260"/>
<accession>A0A1Z3HQ78</accession>
<evidence type="ECO:0000256" key="1">
    <source>
        <dbReference type="PROSITE-ProRule" id="PRU00339"/>
    </source>
</evidence>
<organism evidence="3 4">
    <name type="scientific">Halomicronema hongdechloris C2206</name>
    <dbReference type="NCBI Taxonomy" id="1641165"/>
    <lineage>
        <taxon>Bacteria</taxon>
        <taxon>Bacillati</taxon>
        <taxon>Cyanobacteriota</taxon>
        <taxon>Cyanophyceae</taxon>
        <taxon>Nodosilineales</taxon>
        <taxon>Nodosilineaceae</taxon>
        <taxon>Halomicronema</taxon>
    </lineage>
</organism>
<feature type="chain" id="PRO_5012554616" evidence="2">
    <location>
        <begin position="27"/>
        <end position="180"/>
    </location>
</feature>
<name>A0A1Z3HQ78_9CYAN</name>
<protein>
    <submittedName>
        <fullName evidence="3">Uncharacterized protein</fullName>
    </submittedName>
</protein>
<dbReference type="InterPro" id="IPR011990">
    <property type="entry name" value="TPR-like_helical_dom_sf"/>
</dbReference>
<dbReference type="PROSITE" id="PS50005">
    <property type="entry name" value="TPR"/>
    <property type="match status" value="1"/>
</dbReference>
<dbReference type="InterPro" id="IPR019734">
    <property type="entry name" value="TPR_rpt"/>
</dbReference>
<dbReference type="EMBL" id="CP021983">
    <property type="protein sequence ID" value="ASC72469.1"/>
    <property type="molecule type" value="Genomic_DNA"/>
</dbReference>
<feature type="signal peptide" evidence="2">
    <location>
        <begin position="1"/>
        <end position="26"/>
    </location>
</feature>
<proteinExistence type="predicted"/>
<feature type="repeat" description="TPR" evidence="1">
    <location>
        <begin position="54"/>
        <end position="87"/>
    </location>
</feature>
<keyword evidence="1" id="KW-0802">TPR repeat</keyword>
<dbReference type="SUPFAM" id="SSF48452">
    <property type="entry name" value="TPR-like"/>
    <property type="match status" value="1"/>
</dbReference>
<gene>
    <name evidence="3" type="ORF">XM38_034260</name>
</gene>
<keyword evidence="2" id="KW-0732">Signal</keyword>
<dbReference type="AlphaFoldDB" id="A0A1Z3HQ78"/>
<evidence type="ECO:0000313" key="4">
    <source>
        <dbReference type="Proteomes" id="UP000191901"/>
    </source>
</evidence>
<dbReference type="Gene3D" id="1.25.40.10">
    <property type="entry name" value="Tetratricopeptide repeat domain"/>
    <property type="match status" value="1"/>
</dbReference>